<dbReference type="InterPro" id="IPR041657">
    <property type="entry name" value="HTH_17"/>
</dbReference>
<organism evidence="3 4">
    <name type="scientific">Brucella pecoris</name>
    <dbReference type="NCBI Taxonomy" id="867683"/>
    <lineage>
        <taxon>Bacteria</taxon>
        <taxon>Pseudomonadati</taxon>
        <taxon>Pseudomonadota</taxon>
        <taxon>Alphaproteobacteria</taxon>
        <taxon>Hyphomicrobiales</taxon>
        <taxon>Brucellaceae</taxon>
        <taxon>Brucella/Ochrobactrum group</taxon>
        <taxon>Brucella</taxon>
    </lineage>
</organism>
<evidence type="ECO:0000313" key="4">
    <source>
        <dbReference type="Proteomes" id="UP000313390"/>
    </source>
</evidence>
<reference evidence="3 4" key="1">
    <citation type="journal article" date="2011" name="Int. J. Syst. Evol. Microbiol.">
        <title>Ochrobactrum pecoris sp. nov., isolated from farm animals.</title>
        <authorList>
            <person name="Kampfer P."/>
            <person name="Huber B."/>
            <person name="Busse H.J."/>
            <person name="Scholz H.C."/>
            <person name="Tomaso H."/>
            <person name="Hotzel H."/>
            <person name="Melzer F."/>
        </authorList>
    </citation>
    <scope>NUCLEOTIDE SEQUENCE [LARGE SCALE GENOMIC DNA]</scope>
    <source>
        <strain evidence="3 4">08RB2639</strain>
    </source>
</reference>
<accession>A0A5C5CCU4</accession>
<dbReference type="RefSeq" id="WP_140023250.1">
    <property type="nucleotide sequence ID" value="NZ_JACIEX010000022.1"/>
</dbReference>
<feature type="domain" description="Helix-turn-helix" evidence="1">
    <location>
        <begin position="15"/>
        <end position="61"/>
    </location>
</feature>
<protein>
    <submittedName>
        <fullName evidence="2">DNA-binding transcriptional regulator AlpA</fullName>
    </submittedName>
    <submittedName>
        <fullName evidence="3">Helix-turn-helix domain-containing protein</fullName>
    </submittedName>
</protein>
<evidence type="ECO:0000259" key="1">
    <source>
        <dbReference type="Pfam" id="PF12728"/>
    </source>
</evidence>
<evidence type="ECO:0000313" key="2">
    <source>
        <dbReference type="EMBL" id="MBB4096219.1"/>
    </source>
</evidence>
<dbReference type="InterPro" id="IPR009061">
    <property type="entry name" value="DNA-bd_dom_put_sf"/>
</dbReference>
<dbReference type="GO" id="GO:0003677">
    <property type="term" value="F:DNA binding"/>
    <property type="evidence" value="ECO:0007669"/>
    <property type="project" value="UniProtKB-KW"/>
</dbReference>
<keyword evidence="2" id="KW-0238">DNA-binding</keyword>
<comment type="caution">
    <text evidence="3">The sequence shown here is derived from an EMBL/GenBank/DDBJ whole genome shotgun (WGS) entry which is preliminary data.</text>
</comment>
<dbReference type="EMBL" id="VEWK01000024">
    <property type="protein sequence ID" value="TNV08775.1"/>
    <property type="molecule type" value="Genomic_DNA"/>
</dbReference>
<keyword evidence="5" id="KW-1185">Reference proteome</keyword>
<sequence length="93" mass="10279">MQQKIEENWPRFVRTVEAAHLLGLSPRTLEKHRCDGTGPIYRKLGGRVVYTVADLQTWIDAAARLSTSEAAPPRLVQMLDTDADTALAIDASC</sequence>
<evidence type="ECO:0000313" key="5">
    <source>
        <dbReference type="Proteomes" id="UP000553980"/>
    </source>
</evidence>
<reference evidence="3" key="2">
    <citation type="submission" date="2019-06" db="EMBL/GenBank/DDBJ databases">
        <authorList>
            <person name="Hu M."/>
        </authorList>
    </citation>
    <scope>NUCLEOTIDE SEQUENCE</scope>
    <source>
        <strain evidence="3">08RB2639</strain>
    </source>
</reference>
<dbReference type="EMBL" id="JACIEX010000022">
    <property type="protein sequence ID" value="MBB4096219.1"/>
    <property type="molecule type" value="Genomic_DNA"/>
</dbReference>
<dbReference type="Proteomes" id="UP000313390">
    <property type="component" value="Unassembled WGS sequence"/>
</dbReference>
<dbReference type="OrthoDB" id="9806994at2"/>
<dbReference type="AlphaFoldDB" id="A0A5C5CCU4"/>
<gene>
    <name evidence="3" type="ORF">FIB18_23500</name>
    <name evidence="2" type="ORF">GGQ79_004777</name>
</gene>
<dbReference type="SUPFAM" id="SSF46955">
    <property type="entry name" value="Putative DNA-binding domain"/>
    <property type="match status" value="1"/>
</dbReference>
<proteinExistence type="predicted"/>
<evidence type="ECO:0000313" key="3">
    <source>
        <dbReference type="EMBL" id="TNV08775.1"/>
    </source>
</evidence>
<name>A0A5C5CCU4_9HYPH</name>
<reference evidence="2 5" key="3">
    <citation type="submission" date="2020-08" db="EMBL/GenBank/DDBJ databases">
        <title>Genomic Encyclopedia of Type Strains, Phase IV (KMG-IV): sequencing the most valuable type-strain genomes for metagenomic binning, comparative biology and taxonomic classification.</title>
        <authorList>
            <person name="Goeker M."/>
        </authorList>
    </citation>
    <scope>NUCLEOTIDE SEQUENCE [LARGE SCALE GENOMIC DNA]</scope>
    <source>
        <strain evidence="2 5">DSM 23868</strain>
    </source>
</reference>
<dbReference type="Proteomes" id="UP000553980">
    <property type="component" value="Unassembled WGS sequence"/>
</dbReference>
<dbReference type="Pfam" id="PF12728">
    <property type="entry name" value="HTH_17"/>
    <property type="match status" value="1"/>
</dbReference>